<feature type="compositionally biased region" description="Low complexity" evidence="1">
    <location>
        <begin position="26"/>
        <end position="49"/>
    </location>
</feature>
<comment type="caution">
    <text evidence="2">The sequence shown here is derived from an EMBL/GenBank/DDBJ whole genome shotgun (WGS) entry which is preliminary data.</text>
</comment>
<dbReference type="AlphaFoldDB" id="A0A644V2P2"/>
<accession>A0A644V2P2</accession>
<name>A0A644V2P2_9ZZZZ</name>
<gene>
    <name evidence="2" type="ORF">SDC9_31463</name>
</gene>
<protein>
    <submittedName>
        <fullName evidence="2">Uncharacterized protein</fullName>
    </submittedName>
</protein>
<sequence>MCDRLALHGGPYHFLRPDPSWPPDPASARPAASSASHSHPRAPSVASPPISSCRRTWPSSCRRCLPTCCACGTGPHTSHRRRMRRPCSARMPIICSSVNLVRFIVRPQVGADFNRWWRKNPVAGQFKPNGQIRADTRLAVQHPRERDAGHGKPFGSVGHRQPQRSNYIFPENLARMRRIVHHLTCSFGSAPDNRRDQAKCRCADTVSTMAGPRTVALSALAPDPRSPRSGRVNFLDTRHGADAAYRFERFTTTADSHKRAYLAATHAIMFFLFCQSAPKIDPLSASKNDPSLHDGSWPDAV</sequence>
<evidence type="ECO:0000256" key="1">
    <source>
        <dbReference type="SAM" id="MobiDB-lite"/>
    </source>
</evidence>
<evidence type="ECO:0000313" key="2">
    <source>
        <dbReference type="EMBL" id="MPL85494.1"/>
    </source>
</evidence>
<proteinExistence type="predicted"/>
<reference evidence="2" key="1">
    <citation type="submission" date="2019-08" db="EMBL/GenBank/DDBJ databases">
        <authorList>
            <person name="Kucharzyk K."/>
            <person name="Murdoch R.W."/>
            <person name="Higgins S."/>
            <person name="Loffler F."/>
        </authorList>
    </citation>
    <scope>NUCLEOTIDE SEQUENCE</scope>
</reference>
<organism evidence="2">
    <name type="scientific">bioreactor metagenome</name>
    <dbReference type="NCBI Taxonomy" id="1076179"/>
    <lineage>
        <taxon>unclassified sequences</taxon>
        <taxon>metagenomes</taxon>
        <taxon>ecological metagenomes</taxon>
    </lineage>
</organism>
<dbReference type="EMBL" id="VSSQ01000206">
    <property type="protein sequence ID" value="MPL85494.1"/>
    <property type="molecule type" value="Genomic_DNA"/>
</dbReference>
<feature type="region of interest" description="Disordered" evidence="1">
    <location>
        <begin position="18"/>
        <end position="51"/>
    </location>
</feature>